<dbReference type="RefSeq" id="WP_041898882.1">
    <property type="nucleotide sequence ID" value="NZ_CP010086.2"/>
</dbReference>
<dbReference type="SMART" id="SM00849">
    <property type="entry name" value="Lactamase_B"/>
    <property type="match status" value="1"/>
</dbReference>
<reference evidence="3" key="1">
    <citation type="submission" date="2014-12" db="EMBL/GenBank/DDBJ databases">
        <title>Genome sequence of Clostridium beijerinckii strain 59B.</title>
        <authorList>
            <person name="Little G.T."/>
            <person name="Minton N.P."/>
        </authorList>
    </citation>
    <scope>NUCLEOTIDE SEQUENCE [LARGE SCALE GENOMIC DNA]</scope>
    <source>
        <strain evidence="3">59B</strain>
    </source>
</reference>
<dbReference type="Proteomes" id="UP000031866">
    <property type="component" value="Chromosome"/>
</dbReference>
<dbReference type="InterPro" id="IPR050855">
    <property type="entry name" value="NDM-1-like"/>
</dbReference>
<protein>
    <submittedName>
        <fullName evidence="2">MBL fold metallo-hydrolase</fullName>
    </submittedName>
</protein>
<dbReference type="GO" id="GO:0016787">
    <property type="term" value="F:hydrolase activity"/>
    <property type="evidence" value="ECO:0007669"/>
    <property type="project" value="UniProtKB-KW"/>
</dbReference>
<dbReference type="SUPFAM" id="SSF56281">
    <property type="entry name" value="Metallo-hydrolase/oxidoreductase"/>
    <property type="match status" value="1"/>
</dbReference>
<dbReference type="OrthoDB" id="420651at2"/>
<organism evidence="2 3">
    <name type="scientific">Clostridium beijerinckii</name>
    <name type="common">Clostridium MP</name>
    <dbReference type="NCBI Taxonomy" id="1520"/>
    <lineage>
        <taxon>Bacteria</taxon>
        <taxon>Bacillati</taxon>
        <taxon>Bacillota</taxon>
        <taxon>Clostridia</taxon>
        <taxon>Eubacteriales</taxon>
        <taxon>Clostridiaceae</taxon>
        <taxon>Clostridium</taxon>
    </lineage>
</organism>
<feature type="domain" description="Metallo-beta-lactamase" evidence="1">
    <location>
        <begin position="22"/>
        <end position="219"/>
    </location>
</feature>
<keyword evidence="2" id="KW-0378">Hydrolase</keyword>
<dbReference type="InterPro" id="IPR001279">
    <property type="entry name" value="Metallo-B-lactamas"/>
</dbReference>
<accession>A0A0B5QS39</accession>
<gene>
    <name evidence="2" type="ORF">LF65_04348</name>
</gene>
<dbReference type="AlphaFoldDB" id="A0A0B5QS39"/>
<dbReference type="EMBL" id="CP010086">
    <property type="protein sequence ID" value="AJH00888.1"/>
    <property type="molecule type" value="Genomic_DNA"/>
</dbReference>
<evidence type="ECO:0000313" key="3">
    <source>
        <dbReference type="Proteomes" id="UP000031866"/>
    </source>
</evidence>
<dbReference type="PANTHER" id="PTHR42951">
    <property type="entry name" value="METALLO-BETA-LACTAMASE DOMAIN-CONTAINING"/>
    <property type="match status" value="1"/>
</dbReference>
<dbReference type="PANTHER" id="PTHR42951:SF4">
    <property type="entry name" value="ACYL-COENZYME A THIOESTERASE MBLAC2"/>
    <property type="match status" value="1"/>
</dbReference>
<dbReference type="KEGG" id="cbei:LF65_04348"/>
<name>A0A0B5QS39_CLOBE</name>
<dbReference type="Pfam" id="PF00753">
    <property type="entry name" value="Lactamase_B"/>
    <property type="match status" value="1"/>
</dbReference>
<dbReference type="STRING" id="1520.LF65_04348"/>
<sequence length="244" mass="28114">MEITKVTEKVYYLINDRETDRPVLGYIKGDKYSLMVDAGNSKNHVKKFNSCIEKLNLRLPDYVAITHWHWDHTYGMHSVTGKTIACEITNEQLKVMSKWQWTDDAMKNRLLTGEDIEFADTNIRKEYEGLQGIKVVPADIVFKNDLEIDLGGLTVILKNVISPHSQDSVIVYVPEEKVVFIGDAYGMDYYNNCEYDPSKLESFINVLKDLEFDICFAGHSSPINKTEIIEYLDSQHKKIYADNK</sequence>
<evidence type="ECO:0000313" key="2">
    <source>
        <dbReference type="EMBL" id="AJH00888.1"/>
    </source>
</evidence>
<proteinExistence type="predicted"/>
<dbReference type="InterPro" id="IPR036866">
    <property type="entry name" value="RibonucZ/Hydroxyglut_hydro"/>
</dbReference>
<dbReference type="Gene3D" id="3.60.15.10">
    <property type="entry name" value="Ribonuclease Z/Hydroxyacylglutathione hydrolase-like"/>
    <property type="match status" value="1"/>
</dbReference>
<evidence type="ECO:0000259" key="1">
    <source>
        <dbReference type="SMART" id="SM00849"/>
    </source>
</evidence>